<evidence type="ECO:0000313" key="1">
    <source>
        <dbReference type="EMBL" id="SJZ82343.1"/>
    </source>
</evidence>
<reference evidence="2" key="1">
    <citation type="submission" date="2017-02" db="EMBL/GenBank/DDBJ databases">
        <authorList>
            <person name="Varghese N."/>
            <person name="Submissions S."/>
        </authorList>
    </citation>
    <scope>NUCLEOTIDE SEQUENCE [LARGE SCALE GENOMIC DNA]</scope>
    <source>
        <strain evidence="2">ATCC BAA-73</strain>
    </source>
</reference>
<keyword evidence="2" id="KW-1185">Reference proteome</keyword>
<name>A0A1T4NT08_9FIRM</name>
<protein>
    <submittedName>
        <fullName evidence="1">Uncharacterized protein</fullName>
    </submittedName>
</protein>
<evidence type="ECO:0000313" key="2">
    <source>
        <dbReference type="Proteomes" id="UP000190625"/>
    </source>
</evidence>
<accession>A0A1T4NT08</accession>
<dbReference type="RefSeq" id="WP_078810355.1">
    <property type="nucleotide sequence ID" value="NZ_FUWM01000016.1"/>
</dbReference>
<proteinExistence type="predicted"/>
<organism evidence="1 2">
    <name type="scientific">Selenihalanaerobacter shriftii</name>
    <dbReference type="NCBI Taxonomy" id="142842"/>
    <lineage>
        <taxon>Bacteria</taxon>
        <taxon>Bacillati</taxon>
        <taxon>Bacillota</taxon>
        <taxon>Clostridia</taxon>
        <taxon>Halanaerobiales</taxon>
        <taxon>Halobacteroidaceae</taxon>
        <taxon>Selenihalanaerobacter</taxon>
    </lineage>
</organism>
<dbReference type="Proteomes" id="UP000190625">
    <property type="component" value="Unassembled WGS sequence"/>
</dbReference>
<dbReference type="AlphaFoldDB" id="A0A1T4NT08"/>
<dbReference type="EMBL" id="FUWM01000016">
    <property type="protein sequence ID" value="SJZ82343.1"/>
    <property type="molecule type" value="Genomic_DNA"/>
</dbReference>
<dbReference type="OrthoDB" id="2988380at2"/>
<gene>
    <name evidence="1" type="ORF">SAMN02745118_01908</name>
</gene>
<sequence>MFNSDEGFTHMFNLGILSGENINITKDNIIEYRKRMSKLFSKSRKDAKSEECFYCGKKCSSFCNSHSIPAFLLRNIAVEGEVYNNNKLVQILLLDDEDGVNQSGTFQLICRECDSKIFSDYENPDNYGDVPTSRMIAQIAMKNYLKGISKRKFEIALFDNMKSDLGLPSELHKQKQLVNNLDLQEYYEGFKRAKRVDNKGWEKEYYLFYHQKLDYVVPIAFQSNITLLVDFEGNIINDLYNMSSQYKTRDIHICVFPLEKSSVIMMFVDSKHKRYRRFYRQFRKLSHEDKLAAVNYIIFNFSEELYINKEVNKQVLDDKKLIEAGRKTVDIISSEPIDNPKLIARKNFDFSLMHEVPNLLLEKYKIR</sequence>